<feature type="compositionally biased region" description="Low complexity" evidence="1">
    <location>
        <begin position="37"/>
        <end position="51"/>
    </location>
</feature>
<dbReference type="Proteomes" id="UP000664521">
    <property type="component" value="Unassembled WGS sequence"/>
</dbReference>
<feature type="compositionally biased region" description="Polar residues" evidence="1">
    <location>
        <begin position="62"/>
        <end position="90"/>
    </location>
</feature>
<organism evidence="2 3">
    <name type="scientific">Heterodermia speciosa</name>
    <dbReference type="NCBI Taxonomy" id="116794"/>
    <lineage>
        <taxon>Eukaryota</taxon>
        <taxon>Fungi</taxon>
        <taxon>Dikarya</taxon>
        <taxon>Ascomycota</taxon>
        <taxon>Pezizomycotina</taxon>
        <taxon>Lecanoromycetes</taxon>
        <taxon>OSLEUM clade</taxon>
        <taxon>Lecanoromycetidae</taxon>
        <taxon>Caliciales</taxon>
        <taxon>Physciaceae</taxon>
        <taxon>Heterodermia</taxon>
    </lineage>
</organism>
<evidence type="ECO:0000256" key="1">
    <source>
        <dbReference type="SAM" id="MobiDB-lite"/>
    </source>
</evidence>
<proteinExistence type="predicted"/>
<protein>
    <submittedName>
        <fullName evidence="2">Uncharacterized protein</fullName>
    </submittedName>
</protein>
<sequence length="173" mass="18266">MAGGAKHRAKKDRQAQLERSSEAQKTPVQQPVRAYDGPGESSRGAPPSSGSGIQGRGRSGSTAPPSVGQTVRSPSRGRTPSQVRGTSTNILPDRNALMSAARLVDLPGNAYVLGEEETNDILAILKSTSAPNPSSLLHISDPHPASDNIHLLHRSTHITHLSLSFKAIPFTIN</sequence>
<evidence type="ECO:0000313" key="3">
    <source>
        <dbReference type="Proteomes" id="UP000664521"/>
    </source>
</evidence>
<comment type="caution">
    <text evidence="2">The sequence shown here is derived from an EMBL/GenBank/DDBJ whole genome shotgun (WGS) entry which is preliminary data.</text>
</comment>
<dbReference type="OrthoDB" id="10526443at2759"/>
<dbReference type="AlphaFoldDB" id="A0A8H3FF87"/>
<feature type="compositionally biased region" description="Basic residues" evidence="1">
    <location>
        <begin position="1"/>
        <end position="11"/>
    </location>
</feature>
<accession>A0A8H3FF87</accession>
<feature type="region of interest" description="Disordered" evidence="1">
    <location>
        <begin position="1"/>
        <end position="91"/>
    </location>
</feature>
<keyword evidence="3" id="KW-1185">Reference proteome</keyword>
<dbReference type="EMBL" id="CAJPDS010000033">
    <property type="protein sequence ID" value="CAF9923403.1"/>
    <property type="molecule type" value="Genomic_DNA"/>
</dbReference>
<feature type="compositionally biased region" description="Basic and acidic residues" evidence="1">
    <location>
        <begin position="12"/>
        <end position="22"/>
    </location>
</feature>
<reference evidence="2" key="1">
    <citation type="submission" date="2021-03" db="EMBL/GenBank/DDBJ databases">
        <authorList>
            <person name="Tagirdzhanova G."/>
        </authorList>
    </citation>
    <scope>NUCLEOTIDE SEQUENCE</scope>
</reference>
<name>A0A8H3FF87_9LECA</name>
<evidence type="ECO:0000313" key="2">
    <source>
        <dbReference type="EMBL" id="CAF9923403.1"/>
    </source>
</evidence>
<gene>
    <name evidence="2" type="ORF">HETSPECPRED_005315</name>
</gene>